<dbReference type="GO" id="GO:0016477">
    <property type="term" value="P:cell migration"/>
    <property type="evidence" value="ECO:0007669"/>
    <property type="project" value="TreeGrafter"/>
</dbReference>
<dbReference type="SUPFAM" id="SSF51045">
    <property type="entry name" value="WW domain"/>
    <property type="match status" value="1"/>
</dbReference>
<sequence>QNLPPGWDSKFDSRTGRYYFINLFNKTTTWDDPRPRYRQLQSGGVPLNVSNDSIQAAQQMHGSPYHVYPSSNSFYPAQQAFQLSSGVTSINASPNLTSKLSQIELSSNSRSNPHTPRMGHLSRQQETSFINTDTDATVAKINAMFPTVPETHIRMLLKKYLKSYFPKAEETLILDVLANADNNIQVASQKLTSLGYEREKRELRPASKNRQSESAKKEDNVPTSVVSNKPKTVEEKLKIKQRLQAAYKDIAERIILMALESVDYSESNATQILNIVMQENTKDNSKQITENELIGEVSKEGSHQIEVISEESSENNAENNGKSITTSTSKSTVIANNGNLSNNSSTTTRQNRAKAKVDHAKYSNYRNSSEDELDTHSAKKVEYKSMVNRYATKGPNGKLFKGPCDALLLADYVTWNGANPELSRGKRQLNKGPDLSLRTERNYKPVGANPDLCKGSMYKTLCAV</sequence>
<evidence type="ECO:0000259" key="4">
    <source>
        <dbReference type="PROSITE" id="PS50020"/>
    </source>
</evidence>
<feature type="domain" description="WW" evidence="4">
    <location>
        <begin position="1"/>
        <end position="35"/>
    </location>
</feature>
<protein>
    <submittedName>
        <fullName evidence="5">Putative eukaryotic translation initiation factor 4 gamma</fullName>
    </submittedName>
</protein>
<dbReference type="Pfam" id="PF00397">
    <property type="entry name" value="WW"/>
    <property type="match status" value="1"/>
</dbReference>
<dbReference type="InterPro" id="IPR001202">
    <property type="entry name" value="WW_dom"/>
</dbReference>
<dbReference type="GO" id="GO:0046621">
    <property type="term" value="P:negative regulation of organ growth"/>
    <property type="evidence" value="ECO:0007669"/>
    <property type="project" value="TreeGrafter"/>
</dbReference>
<reference evidence="5" key="1">
    <citation type="journal article" date="2014" name="Insect Biochem. Mol. Biol.">
        <title>An insight into the sialome of the frog biting fly, Corethrella appendiculata.</title>
        <authorList>
            <person name="Ribeiro J.M.C."/>
            <person name="Chagas A.C."/>
            <person name="Pham V.M."/>
            <person name="Lounibos L.P."/>
            <person name="Calvo E."/>
        </authorList>
    </citation>
    <scope>NUCLEOTIDE SEQUENCE</scope>
    <source>
        <tissue evidence="5">Salivary glands</tissue>
    </source>
</reference>
<accession>U5EM24</accession>
<evidence type="ECO:0000256" key="1">
    <source>
        <dbReference type="ARBA" id="ARBA00004496"/>
    </source>
</evidence>
<keyword evidence="5" id="KW-0648">Protein biosynthesis</keyword>
<dbReference type="InterPro" id="IPR036020">
    <property type="entry name" value="WW_dom_sf"/>
</dbReference>
<evidence type="ECO:0000256" key="2">
    <source>
        <dbReference type="ARBA" id="ARBA00022490"/>
    </source>
</evidence>
<dbReference type="GO" id="GO:0035330">
    <property type="term" value="P:regulation of hippo signaling"/>
    <property type="evidence" value="ECO:0007669"/>
    <property type="project" value="TreeGrafter"/>
</dbReference>
<dbReference type="EMBL" id="GANO01004650">
    <property type="protein sequence ID" value="JAB55221.1"/>
    <property type="molecule type" value="mRNA"/>
</dbReference>
<name>U5EM24_9DIPT</name>
<dbReference type="CDD" id="cd14279">
    <property type="entry name" value="CUE"/>
    <property type="match status" value="1"/>
</dbReference>
<feature type="region of interest" description="Disordered" evidence="3">
    <location>
        <begin position="105"/>
        <end position="125"/>
    </location>
</feature>
<keyword evidence="5" id="KW-0396">Initiation factor</keyword>
<dbReference type="CDD" id="cd00201">
    <property type="entry name" value="WW"/>
    <property type="match status" value="1"/>
</dbReference>
<feature type="compositionally biased region" description="Basic and acidic residues" evidence="3">
    <location>
        <begin position="197"/>
        <end position="220"/>
    </location>
</feature>
<dbReference type="PROSITE" id="PS50020">
    <property type="entry name" value="WW_DOMAIN_2"/>
    <property type="match status" value="1"/>
</dbReference>
<evidence type="ECO:0000256" key="3">
    <source>
        <dbReference type="SAM" id="MobiDB-lite"/>
    </source>
</evidence>
<dbReference type="PROSITE" id="PS01159">
    <property type="entry name" value="WW_DOMAIN_1"/>
    <property type="match status" value="1"/>
</dbReference>
<feature type="region of interest" description="Disordered" evidence="3">
    <location>
        <begin position="309"/>
        <end position="353"/>
    </location>
</feature>
<dbReference type="GO" id="GO:0019900">
    <property type="term" value="F:kinase binding"/>
    <property type="evidence" value="ECO:0007669"/>
    <property type="project" value="TreeGrafter"/>
</dbReference>
<dbReference type="GO" id="GO:0005737">
    <property type="term" value="C:cytoplasm"/>
    <property type="evidence" value="ECO:0007669"/>
    <property type="project" value="UniProtKB-SubCell"/>
</dbReference>
<dbReference type="PANTHER" id="PTHR14791:SF23">
    <property type="entry name" value="WW DOMAIN-CONTAINING PROTEIN"/>
    <property type="match status" value="1"/>
</dbReference>
<keyword evidence="2" id="KW-0963">Cytoplasm</keyword>
<dbReference type="SMART" id="SM00456">
    <property type="entry name" value="WW"/>
    <property type="match status" value="1"/>
</dbReference>
<evidence type="ECO:0000313" key="5">
    <source>
        <dbReference type="EMBL" id="JAB55221.1"/>
    </source>
</evidence>
<feature type="non-terminal residue" evidence="5">
    <location>
        <position position="1"/>
    </location>
</feature>
<feature type="compositionally biased region" description="Polar residues" evidence="3">
    <location>
        <begin position="105"/>
        <end position="114"/>
    </location>
</feature>
<dbReference type="GO" id="GO:0060090">
    <property type="term" value="F:molecular adaptor activity"/>
    <property type="evidence" value="ECO:0007669"/>
    <property type="project" value="TreeGrafter"/>
</dbReference>
<proteinExistence type="evidence at transcript level"/>
<dbReference type="GO" id="GO:0006355">
    <property type="term" value="P:regulation of DNA-templated transcription"/>
    <property type="evidence" value="ECO:0007669"/>
    <property type="project" value="TreeGrafter"/>
</dbReference>
<dbReference type="GO" id="GO:0003743">
    <property type="term" value="F:translation initiation factor activity"/>
    <property type="evidence" value="ECO:0007669"/>
    <property type="project" value="UniProtKB-KW"/>
</dbReference>
<feature type="compositionally biased region" description="Low complexity" evidence="3">
    <location>
        <begin position="314"/>
        <end position="348"/>
    </location>
</feature>
<organism evidence="5">
    <name type="scientific">Corethrella appendiculata</name>
    <dbReference type="NCBI Taxonomy" id="1370023"/>
    <lineage>
        <taxon>Eukaryota</taxon>
        <taxon>Metazoa</taxon>
        <taxon>Ecdysozoa</taxon>
        <taxon>Arthropoda</taxon>
        <taxon>Hexapoda</taxon>
        <taxon>Insecta</taxon>
        <taxon>Pterygota</taxon>
        <taxon>Neoptera</taxon>
        <taxon>Endopterygota</taxon>
        <taxon>Diptera</taxon>
        <taxon>Nematocera</taxon>
        <taxon>Culicoidea</taxon>
        <taxon>Chaoboridae</taxon>
        <taxon>Corethrella</taxon>
    </lineage>
</organism>
<dbReference type="PANTHER" id="PTHR14791">
    <property type="entry name" value="BOMB/KIRA PROTEINS"/>
    <property type="match status" value="1"/>
</dbReference>
<dbReference type="Gene3D" id="2.20.70.10">
    <property type="match status" value="1"/>
</dbReference>
<feature type="region of interest" description="Disordered" evidence="3">
    <location>
        <begin position="197"/>
        <end position="229"/>
    </location>
</feature>
<comment type="subcellular location">
    <subcellularLocation>
        <location evidence="1">Cytoplasm</location>
    </subcellularLocation>
</comment>
<dbReference type="InterPro" id="IPR051105">
    <property type="entry name" value="WWC/KIBRA_Hippo_Reg"/>
</dbReference>
<dbReference type="AlphaFoldDB" id="U5EM24"/>
<feature type="region of interest" description="Disordered" evidence="3">
    <location>
        <begin position="424"/>
        <end position="443"/>
    </location>
</feature>